<evidence type="ECO:0000313" key="1">
    <source>
        <dbReference type="EMBL" id="KEQ26401.1"/>
    </source>
</evidence>
<dbReference type="InterPro" id="IPR011749">
    <property type="entry name" value="CHP02243"/>
</dbReference>
<dbReference type="EMBL" id="JNVM01000006">
    <property type="protein sequence ID" value="KEQ26401.1"/>
    <property type="molecule type" value="Genomic_DNA"/>
</dbReference>
<dbReference type="AlphaFoldDB" id="A0A081P6S8"/>
<organism evidence="1 2">
    <name type="scientific">Paenibacillus tyrfis</name>
    <dbReference type="NCBI Taxonomy" id="1501230"/>
    <lineage>
        <taxon>Bacteria</taxon>
        <taxon>Bacillati</taxon>
        <taxon>Bacillota</taxon>
        <taxon>Bacilli</taxon>
        <taxon>Bacillales</taxon>
        <taxon>Paenibacillaceae</taxon>
        <taxon>Paenibacillus</taxon>
    </lineage>
</organism>
<reference evidence="1 2" key="1">
    <citation type="submission" date="2014-06" db="EMBL/GenBank/DDBJ databases">
        <title>Draft genome sequence of Paenibacillus sp. MSt1.</title>
        <authorList>
            <person name="Aw Y.K."/>
            <person name="Ong K.S."/>
            <person name="Gan H.M."/>
            <person name="Lee S.M."/>
        </authorList>
    </citation>
    <scope>NUCLEOTIDE SEQUENCE [LARGE SCALE GENOMIC DNA]</scope>
    <source>
        <strain evidence="1 2">MSt1</strain>
    </source>
</reference>
<dbReference type="RefSeq" id="WP_036678853.1">
    <property type="nucleotide sequence ID" value="NZ_JNVM01000006.1"/>
</dbReference>
<proteinExistence type="predicted"/>
<dbReference type="NCBIfam" id="TIGR02243">
    <property type="entry name" value="putative baseplate assembly protein"/>
    <property type="match status" value="1"/>
</dbReference>
<accession>A0A081P6S8</accession>
<dbReference type="eggNOG" id="COG3299">
    <property type="taxonomic scope" value="Bacteria"/>
</dbReference>
<protein>
    <submittedName>
        <fullName evidence="1">Uncharacterized protein</fullName>
    </submittedName>
</protein>
<dbReference type="OrthoDB" id="366288at2"/>
<evidence type="ECO:0000313" key="2">
    <source>
        <dbReference type="Proteomes" id="UP000028123"/>
    </source>
</evidence>
<gene>
    <name evidence="1" type="ORF">ET33_31580</name>
</gene>
<name>A0A081P6S8_9BACL</name>
<keyword evidence="2" id="KW-1185">Reference proteome</keyword>
<sequence length="1017" mass="113485">MRVPPIDARDVPALIRQMQEMTPFYTPEWRFTPEDPDPGTALFLLFARMLGDNISRLNQVPHKNFVAFLNMLDVSQQSSLPAKSYLTFYLSEGAQETVPVPKGTKVAGTPPEGGEPVIFETAHSVMVTPARLTDMYNVSVRHDRIVRLDAPSGEEQPAALFRFGTEGDVQEHSLLLKHDHLFRLKHGARIELELTHSLKRFKEAALSERLADSGAVTWSYFSGGAWVPFDEAESRGNRLILTKRTLAPWEETELEEGAGRWLRCKVRSLGAASGTPDLAELELDGLRIKADYADLHGDGGIAPERMYFGDIQIDSGGGYPFGDLFAPFGTFYAACAEPLSKRGGKITVSFRLSRREHRLIPEKPPHIDWKPIMKKKDVDKVDIPDQVSITRVVWEYWNGSAWVRLPVPAAAETLFYHPVEGRAEFAFICPADLEQTFVNSEWNYWIRARILHIEHLYSANPLYLSPWIDQVRLKYAYDEPLYPPEACWTRNNAESGDYSGQTGGSGRPFAPFRLPEGGKPAVYFGFDRAPVRGPISFYFSVLMQKAASGDIPLIEWEYGAGEGNWRPLKTTDGTNGFMQSGTVLFYSPADLAKLRVWGRDRYWIRAVNKDARFDSDSPPSPCPLILGVHLNTVAAIQQETVEQETPQVAPSDDFPDETSAVVLARTPVISEEVWVDETGHLAKEELAELELAEGRADIVRDSEGQVLKCWVRYEPVANFLASGPSDRQYRIDRSTGRIYFGDGIHGKRLPNSDIERIKVNYKTGGGERGNLDRLTINQLQTSIAFIQNVVNHEPASGGCEPESLQEALKRGPQLVKHRGRAVTAEDYEWLAREAYPGIGKVKCLPGRNARMEKDMGCVTLVILPKTGFYEGPPFIELKKRVESYLRERAAYPTAFPGSIQVIGPAWLEIGVQAVLAVKSMEEAAAAESQALSKISRFLHPLVGGLNGNGWEIGKPLHLSMFYALLKSIGSIHHVDRLTMTVTKLEDGERTELLPENMSLIPHGIVTEGIHKLAIEIV</sequence>
<comment type="caution">
    <text evidence="1">The sequence shown here is derived from an EMBL/GenBank/DDBJ whole genome shotgun (WGS) entry which is preliminary data.</text>
</comment>
<dbReference type="Proteomes" id="UP000028123">
    <property type="component" value="Unassembled WGS sequence"/>
</dbReference>